<evidence type="ECO:0000313" key="2">
    <source>
        <dbReference type="Proteomes" id="UP000324927"/>
    </source>
</evidence>
<dbReference type="AlphaFoldDB" id="A0A5A9FVX5"/>
<keyword evidence="1" id="KW-0808">Transferase</keyword>
<proteinExistence type="predicted"/>
<accession>A0A5A9FVX5</accession>
<sequence>MLMLHFFWSPYIFREDSYNKYEANNAEICKHARRVLGKHTDIHLESFTASRVTRNPSDILLGHTTFDPAGGVSDDWVRDNALSPGEPCHPNTYIMVPILPVQIAEHKKWSPFVDSQFDAARLIFGICGEYWYEQIQALPVDTPIGRIKHKLVRIDMGCEARLFGTPRRYTPESMNGLLHLSDLQPHKGFDLLLDSIDPSRMRLHLGSGNLRSYPNQRLRIRDKEVISLGWMDNSNPQVDHFVKEQCAFYIHTSSLDAQATAILENCARGLVPIVTPESGFRSPHAIYLTQDTARNREIILAAMAMSPAEYEARSAGVVEQIRTNHSWETVFGTVWETIQADMRQRYRA</sequence>
<dbReference type="Proteomes" id="UP000324927">
    <property type="component" value="Unassembled WGS sequence"/>
</dbReference>
<comment type="caution">
    <text evidence="1">The sequence shown here is derived from an EMBL/GenBank/DDBJ whole genome shotgun (WGS) entry which is preliminary data.</text>
</comment>
<dbReference type="EMBL" id="VTTN01000033">
    <property type="protein sequence ID" value="KAA0586246.1"/>
    <property type="molecule type" value="Genomic_DNA"/>
</dbReference>
<dbReference type="Gene3D" id="3.40.50.2000">
    <property type="entry name" value="Glycogen Phosphorylase B"/>
    <property type="match status" value="1"/>
</dbReference>
<dbReference type="SUPFAM" id="SSF53756">
    <property type="entry name" value="UDP-Glycosyltransferase/glycogen phosphorylase"/>
    <property type="match status" value="1"/>
</dbReference>
<name>A0A5A9FVX5_AZOLI</name>
<dbReference type="GO" id="GO:0016740">
    <property type="term" value="F:transferase activity"/>
    <property type="evidence" value="ECO:0007669"/>
    <property type="project" value="UniProtKB-KW"/>
</dbReference>
<reference evidence="1 2" key="1">
    <citation type="submission" date="2019-08" db="EMBL/GenBank/DDBJ databases">
        <authorList>
            <person name="Grouzdev D."/>
            <person name="Tikhonova E."/>
            <person name="Kravchenko I."/>
        </authorList>
    </citation>
    <scope>NUCLEOTIDE SEQUENCE [LARGE SCALE GENOMIC DNA]</scope>
    <source>
        <strain evidence="1 2">59b</strain>
    </source>
</reference>
<keyword evidence="2" id="KW-1185">Reference proteome</keyword>
<dbReference type="RefSeq" id="WP_376992706.1">
    <property type="nucleotide sequence ID" value="NZ_JBHSJA010000019.1"/>
</dbReference>
<gene>
    <name evidence="1" type="ORF">FZ942_34930</name>
</gene>
<organism evidence="1 2">
    <name type="scientific">Azospirillum lipoferum</name>
    <dbReference type="NCBI Taxonomy" id="193"/>
    <lineage>
        <taxon>Bacteria</taxon>
        <taxon>Pseudomonadati</taxon>
        <taxon>Pseudomonadota</taxon>
        <taxon>Alphaproteobacteria</taxon>
        <taxon>Rhodospirillales</taxon>
        <taxon>Azospirillaceae</taxon>
        <taxon>Azospirillum</taxon>
    </lineage>
</organism>
<dbReference type="CDD" id="cd01635">
    <property type="entry name" value="Glycosyltransferase_GTB-type"/>
    <property type="match status" value="1"/>
</dbReference>
<evidence type="ECO:0000313" key="1">
    <source>
        <dbReference type="EMBL" id="KAA0586246.1"/>
    </source>
</evidence>
<protein>
    <submittedName>
        <fullName evidence="1">Glycosyltransferase family 1 protein</fullName>
    </submittedName>
</protein>